<comment type="caution">
    <text evidence="5">The sequence shown here is derived from an EMBL/GenBank/DDBJ whole genome shotgun (WGS) entry which is preliminary data.</text>
</comment>
<evidence type="ECO:0000256" key="2">
    <source>
        <dbReference type="ARBA" id="ARBA00023242"/>
    </source>
</evidence>
<dbReference type="InterPro" id="IPR045814">
    <property type="entry name" value="IntS14_b-barrel"/>
</dbReference>
<gene>
    <name evidence="5" type="ORF">BLA29_013610</name>
</gene>
<dbReference type="InterPro" id="IPR046471">
    <property type="entry name" value="IntS14_C"/>
</dbReference>
<feature type="non-terminal residue" evidence="5">
    <location>
        <position position="131"/>
    </location>
</feature>
<keyword evidence="2" id="KW-0539">Nucleus</keyword>
<evidence type="ECO:0000259" key="3">
    <source>
        <dbReference type="Pfam" id="PF19435"/>
    </source>
</evidence>
<dbReference type="GO" id="GO:0034472">
    <property type="term" value="P:snRNA 3'-end processing"/>
    <property type="evidence" value="ECO:0007669"/>
    <property type="project" value="TreeGrafter"/>
</dbReference>
<evidence type="ECO:0000313" key="6">
    <source>
        <dbReference type="Proteomes" id="UP000194236"/>
    </source>
</evidence>
<dbReference type="Proteomes" id="UP000194236">
    <property type="component" value="Unassembled WGS sequence"/>
</dbReference>
<dbReference type="PANTHER" id="PTHR13532">
    <property type="match status" value="1"/>
</dbReference>
<sequence length="131" mass="15068">MIALCEIGITRQWYGILQSVTDKKKSNLMLFTLYPGTNPVPWLSNLHSFSLSSEIMSAENSAKNNNNKSNLKKNSNLNPWLQPQSVLNDVQKILRFIKKLPDRYDQLLSEINRIQRAAMALKFFQLIDSLI</sequence>
<dbReference type="Pfam" id="PF19435">
    <property type="entry name" value="IntS14_b-barrel"/>
    <property type="match status" value="1"/>
</dbReference>
<keyword evidence="6" id="KW-1185">Reference proteome</keyword>
<proteinExistence type="predicted"/>
<comment type="subcellular location">
    <subcellularLocation>
        <location evidence="1">Nucleus</location>
    </subcellularLocation>
</comment>
<accession>A0A1Y3AWQ1</accession>
<evidence type="ECO:0000313" key="5">
    <source>
        <dbReference type="EMBL" id="OTF71866.1"/>
    </source>
</evidence>
<dbReference type="GO" id="GO:0032039">
    <property type="term" value="C:integrator complex"/>
    <property type="evidence" value="ECO:0007669"/>
    <property type="project" value="InterPro"/>
</dbReference>
<organism evidence="5 6">
    <name type="scientific">Euroglyphus maynei</name>
    <name type="common">Mayne's house dust mite</name>
    <dbReference type="NCBI Taxonomy" id="6958"/>
    <lineage>
        <taxon>Eukaryota</taxon>
        <taxon>Metazoa</taxon>
        <taxon>Ecdysozoa</taxon>
        <taxon>Arthropoda</taxon>
        <taxon>Chelicerata</taxon>
        <taxon>Arachnida</taxon>
        <taxon>Acari</taxon>
        <taxon>Acariformes</taxon>
        <taxon>Sarcoptiformes</taxon>
        <taxon>Astigmata</taxon>
        <taxon>Psoroptidia</taxon>
        <taxon>Analgoidea</taxon>
        <taxon>Pyroglyphidae</taxon>
        <taxon>Pyroglyphinae</taxon>
        <taxon>Euroglyphus</taxon>
    </lineage>
</organism>
<feature type="domain" description="Integrator complex subunit 14 C-terminal" evidence="4">
    <location>
        <begin position="80"/>
        <end position="130"/>
    </location>
</feature>
<dbReference type="InterPro" id="IPR039841">
    <property type="entry name" value="INTS14"/>
</dbReference>
<reference evidence="5 6" key="1">
    <citation type="submission" date="2017-03" db="EMBL/GenBank/DDBJ databases">
        <title>Genome Survey of Euroglyphus maynei.</title>
        <authorList>
            <person name="Arlian L.G."/>
            <person name="Morgan M.S."/>
            <person name="Rider S.D."/>
        </authorList>
    </citation>
    <scope>NUCLEOTIDE SEQUENCE [LARGE SCALE GENOMIC DNA]</scope>
    <source>
        <strain evidence="5">Arlian Lab</strain>
        <tissue evidence="5">Whole body</tissue>
    </source>
</reference>
<dbReference type="PANTHER" id="PTHR13532:SF3">
    <property type="entry name" value="INTEGRATOR COMPLEX SUBUNIT 14"/>
    <property type="match status" value="1"/>
</dbReference>
<evidence type="ECO:0000259" key="4">
    <source>
        <dbReference type="Pfam" id="PF20504"/>
    </source>
</evidence>
<evidence type="ECO:0000256" key="1">
    <source>
        <dbReference type="ARBA" id="ARBA00004123"/>
    </source>
</evidence>
<feature type="domain" description="Integrator complex subunit 14 beta-barrel" evidence="3">
    <location>
        <begin position="1"/>
        <end position="36"/>
    </location>
</feature>
<protein>
    <submittedName>
        <fullName evidence="5">Uncharacterized protein</fullName>
    </submittedName>
</protein>
<name>A0A1Y3AWQ1_EURMA</name>
<dbReference type="AlphaFoldDB" id="A0A1Y3AWQ1"/>
<dbReference type="EMBL" id="MUJZ01058909">
    <property type="protein sequence ID" value="OTF71866.1"/>
    <property type="molecule type" value="Genomic_DNA"/>
</dbReference>
<dbReference type="Pfam" id="PF20504">
    <property type="entry name" value="IntS14_C"/>
    <property type="match status" value="1"/>
</dbReference>
<dbReference type="OrthoDB" id="2374335at2759"/>